<dbReference type="GO" id="GO:0005506">
    <property type="term" value="F:iron ion binding"/>
    <property type="evidence" value="ECO:0007669"/>
    <property type="project" value="InterPro"/>
</dbReference>
<dbReference type="Pfam" id="PF08336">
    <property type="entry name" value="P4Ha_N"/>
    <property type="match status" value="2"/>
</dbReference>
<keyword evidence="7" id="KW-0256">Endoplasmic reticulum</keyword>
<keyword evidence="12" id="KW-0325">Glycoprotein</keyword>
<evidence type="ECO:0000256" key="7">
    <source>
        <dbReference type="ARBA" id="ARBA00022824"/>
    </source>
</evidence>
<evidence type="ECO:0000256" key="10">
    <source>
        <dbReference type="ARBA" id="ARBA00023002"/>
    </source>
</evidence>
<reference evidence="14 15" key="1">
    <citation type="journal article" date="2007" name="Nature">
        <title>Evolution of genes and genomes on the Drosophila phylogeny.</title>
        <authorList>
            <consortium name="Drosophila 12 Genomes Consortium"/>
            <person name="Clark A.G."/>
            <person name="Eisen M.B."/>
            <person name="Smith D.R."/>
            <person name="Bergman C.M."/>
            <person name="Oliver B."/>
            <person name="Markow T.A."/>
            <person name="Kaufman T.C."/>
            <person name="Kellis M."/>
            <person name="Gelbart W."/>
            <person name="Iyer V.N."/>
            <person name="Pollard D.A."/>
            <person name="Sackton T.B."/>
            <person name="Larracuente A.M."/>
            <person name="Singh N.D."/>
            <person name="Abad J.P."/>
            <person name="Abt D.N."/>
            <person name="Adryan B."/>
            <person name="Aguade M."/>
            <person name="Akashi H."/>
            <person name="Anderson W.W."/>
            <person name="Aquadro C.F."/>
            <person name="Ardell D.H."/>
            <person name="Arguello R."/>
            <person name="Artieri C.G."/>
            <person name="Barbash D.A."/>
            <person name="Barker D."/>
            <person name="Barsanti P."/>
            <person name="Batterham P."/>
            <person name="Batzoglou S."/>
            <person name="Begun D."/>
            <person name="Bhutkar A."/>
            <person name="Blanco E."/>
            <person name="Bosak S.A."/>
            <person name="Bradley R.K."/>
            <person name="Brand A.D."/>
            <person name="Brent M.R."/>
            <person name="Brooks A.N."/>
            <person name="Brown R.H."/>
            <person name="Butlin R.K."/>
            <person name="Caggese C."/>
            <person name="Calvi B.R."/>
            <person name="Bernardo de Carvalho A."/>
            <person name="Caspi A."/>
            <person name="Castrezana S."/>
            <person name="Celniker S.E."/>
            <person name="Chang J.L."/>
            <person name="Chapple C."/>
            <person name="Chatterji S."/>
            <person name="Chinwalla A."/>
            <person name="Civetta A."/>
            <person name="Clifton S.W."/>
            <person name="Comeron J.M."/>
            <person name="Costello J.C."/>
            <person name="Coyne J.A."/>
            <person name="Daub J."/>
            <person name="David R.G."/>
            <person name="Delcher A.L."/>
            <person name="Delehaunty K."/>
            <person name="Do C.B."/>
            <person name="Ebling H."/>
            <person name="Edwards K."/>
            <person name="Eickbush T."/>
            <person name="Evans J.D."/>
            <person name="Filipski A."/>
            <person name="Findeiss S."/>
            <person name="Freyhult E."/>
            <person name="Fulton L."/>
            <person name="Fulton R."/>
            <person name="Garcia A.C."/>
            <person name="Gardiner A."/>
            <person name="Garfield D.A."/>
            <person name="Garvin B.E."/>
            <person name="Gibson G."/>
            <person name="Gilbert D."/>
            <person name="Gnerre S."/>
            <person name="Godfrey J."/>
            <person name="Good R."/>
            <person name="Gotea V."/>
            <person name="Gravely B."/>
            <person name="Greenberg A.J."/>
            <person name="Griffiths-Jones S."/>
            <person name="Gross S."/>
            <person name="Guigo R."/>
            <person name="Gustafson E.A."/>
            <person name="Haerty W."/>
            <person name="Hahn M.W."/>
            <person name="Halligan D.L."/>
            <person name="Halpern A.L."/>
            <person name="Halter G.M."/>
            <person name="Han M.V."/>
            <person name="Heger A."/>
            <person name="Hillier L."/>
            <person name="Hinrichs A.S."/>
            <person name="Holmes I."/>
            <person name="Hoskins R.A."/>
            <person name="Hubisz M.J."/>
            <person name="Hultmark D."/>
            <person name="Huntley M.A."/>
            <person name="Jaffe D.B."/>
            <person name="Jagadeeshan S."/>
            <person name="Jeck W.R."/>
            <person name="Johnson J."/>
            <person name="Jones C.D."/>
            <person name="Jordan W.C."/>
            <person name="Karpen G.H."/>
            <person name="Kataoka E."/>
            <person name="Keightley P.D."/>
            <person name="Kheradpour P."/>
            <person name="Kirkness E.F."/>
            <person name="Koerich L.B."/>
            <person name="Kristiansen K."/>
            <person name="Kudrna D."/>
            <person name="Kulathinal R.J."/>
            <person name="Kumar S."/>
            <person name="Kwok R."/>
            <person name="Lander E."/>
            <person name="Langley C.H."/>
            <person name="Lapoint R."/>
            <person name="Lazzaro B.P."/>
            <person name="Lee S.J."/>
            <person name="Levesque L."/>
            <person name="Li R."/>
            <person name="Lin C.F."/>
            <person name="Lin M.F."/>
            <person name="Lindblad-Toh K."/>
            <person name="Llopart A."/>
            <person name="Long M."/>
            <person name="Low L."/>
            <person name="Lozovsky E."/>
            <person name="Lu J."/>
            <person name="Luo M."/>
            <person name="Machado C.A."/>
            <person name="Makalowski W."/>
            <person name="Marzo M."/>
            <person name="Matsuda M."/>
            <person name="Matzkin L."/>
            <person name="McAllister B."/>
            <person name="McBride C.S."/>
            <person name="McKernan B."/>
            <person name="McKernan K."/>
            <person name="Mendez-Lago M."/>
            <person name="Minx P."/>
            <person name="Mollenhauer M.U."/>
            <person name="Montooth K."/>
            <person name="Mount S.M."/>
            <person name="Mu X."/>
            <person name="Myers E."/>
            <person name="Negre B."/>
            <person name="Newfeld S."/>
            <person name="Nielsen R."/>
            <person name="Noor M.A."/>
            <person name="O'Grady P."/>
            <person name="Pachter L."/>
            <person name="Papaceit M."/>
            <person name="Parisi M.J."/>
            <person name="Parisi M."/>
            <person name="Parts L."/>
            <person name="Pedersen J.S."/>
            <person name="Pesole G."/>
            <person name="Phillippy A.M."/>
            <person name="Ponting C.P."/>
            <person name="Pop M."/>
            <person name="Porcelli D."/>
            <person name="Powell J.R."/>
            <person name="Prohaska S."/>
            <person name="Pruitt K."/>
            <person name="Puig M."/>
            <person name="Quesneville H."/>
            <person name="Ram K.R."/>
            <person name="Rand D."/>
            <person name="Rasmussen M.D."/>
            <person name="Reed L.K."/>
            <person name="Reenan R."/>
            <person name="Reily A."/>
            <person name="Remington K.A."/>
            <person name="Rieger T.T."/>
            <person name="Ritchie M.G."/>
            <person name="Robin C."/>
            <person name="Rogers Y.H."/>
            <person name="Rohde C."/>
            <person name="Rozas J."/>
            <person name="Rubenfield M.J."/>
            <person name="Ruiz A."/>
            <person name="Russo S."/>
            <person name="Salzberg S.L."/>
            <person name="Sanchez-Gracia A."/>
            <person name="Saranga D.J."/>
            <person name="Sato H."/>
            <person name="Schaeffer S.W."/>
            <person name="Schatz M.C."/>
            <person name="Schlenke T."/>
            <person name="Schwartz R."/>
            <person name="Segarra C."/>
            <person name="Singh R.S."/>
            <person name="Sirot L."/>
            <person name="Sirota M."/>
            <person name="Sisneros N.B."/>
            <person name="Smith C.D."/>
            <person name="Smith T.F."/>
            <person name="Spieth J."/>
            <person name="Stage D.E."/>
            <person name="Stark A."/>
            <person name="Stephan W."/>
            <person name="Strausberg R.L."/>
            <person name="Strempel S."/>
            <person name="Sturgill D."/>
            <person name="Sutton G."/>
            <person name="Sutton G.G."/>
            <person name="Tao W."/>
            <person name="Teichmann S."/>
            <person name="Tobari Y.N."/>
            <person name="Tomimura Y."/>
            <person name="Tsolas J.M."/>
            <person name="Valente V.L."/>
            <person name="Venter E."/>
            <person name="Venter J.C."/>
            <person name="Vicario S."/>
            <person name="Vieira F.G."/>
            <person name="Vilella A.J."/>
            <person name="Villasante A."/>
            <person name="Walenz B."/>
            <person name="Wang J."/>
            <person name="Wasserman M."/>
            <person name="Watts T."/>
            <person name="Wilson D."/>
            <person name="Wilson R.K."/>
            <person name="Wing R.A."/>
            <person name="Wolfner M.F."/>
            <person name="Wong A."/>
            <person name="Wong G.K."/>
            <person name="Wu C.I."/>
            <person name="Wu G."/>
            <person name="Yamamoto D."/>
            <person name="Yang H.P."/>
            <person name="Yang S.P."/>
            <person name="Yorke J.A."/>
            <person name="Yoshida K."/>
            <person name="Zdobnov E."/>
            <person name="Zhang P."/>
            <person name="Zhang Y."/>
            <person name="Zimin A.V."/>
            <person name="Baldwin J."/>
            <person name="Abdouelleil A."/>
            <person name="Abdulkadir J."/>
            <person name="Abebe A."/>
            <person name="Abera B."/>
            <person name="Abreu J."/>
            <person name="Acer S.C."/>
            <person name="Aftuck L."/>
            <person name="Alexander A."/>
            <person name="An P."/>
            <person name="Anderson E."/>
            <person name="Anderson S."/>
            <person name="Arachi H."/>
            <person name="Azer M."/>
            <person name="Bachantsang P."/>
            <person name="Barry A."/>
            <person name="Bayul T."/>
            <person name="Berlin A."/>
            <person name="Bessette D."/>
            <person name="Bloom T."/>
            <person name="Blye J."/>
            <person name="Boguslavskiy L."/>
            <person name="Bonnet C."/>
            <person name="Boukhgalter B."/>
            <person name="Bourzgui I."/>
            <person name="Brown A."/>
            <person name="Cahill P."/>
            <person name="Channer S."/>
            <person name="Cheshatsang Y."/>
            <person name="Chuda L."/>
            <person name="Citroen M."/>
            <person name="Collymore A."/>
            <person name="Cooke P."/>
            <person name="Costello M."/>
            <person name="D'Aco K."/>
            <person name="Daza R."/>
            <person name="De Haan G."/>
            <person name="DeGray S."/>
            <person name="DeMaso C."/>
            <person name="Dhargay N."/>
            <person name="Dooley K."/>
            <person name="Dooley E."/>
            <person name="Doricent M."/>
            <person name="Dorje P."/>
            <person name="Dorjee K."/>
            <person name="Dupes A."/>
            <person name="Elong R."/>
            <person name="Falk J."/>
            <person name="Farina A."/>
            <person name="Faro S."/>
            <person name="Ferguson D."/>
            <person name="Fisher S."/>
            <person name="Foley C.D."/>
            <person name="Franke A."/>
            <person name="Friedrich D."/>
            <person name="Gadbois L."/>
            <person name="Gearin G."/>
            <person name="Gearin C.R."/>
            <person name="Giannoukos G."/>
            <person name="Goode T."/>
            <person name="Graham J."/>
            <person name="Grandbois E."/>
            <person name="Grewal S."/>
            <person name="Gyaltsen K."/>
            <person name="Hafez N."/>
            <person name="Hagos B."/>
            <person name="Hall J."/>
            <person name="Henson C."/>
            <person name="Hollinger A."/>
            <person name="Honan T."/>
            <person name="Huard M.D."/>
            <person name="Hughes L."/>
            <person name="Hurhula B."/>
            <person name="Husby M.E."/>
            <person name="Kamat A."/>
            <person name="Kanga B."/>
            <person name="Kashin S."/>
            <person name="Khazanovich D."/>
            <person name="Kisner P."/>
            <person name="Lance K."/>
            <person name="Lara M."/>
            <person name="Lee W."/>
            <person name="Lennon N."/>
            <person name="Letendre F."/>
            <person name="LeVine R."/>
            <person name="Lipovsky A."/>
            <person name="Liu X."/>
            <person name="Liu J."/>
            <person name="Liu S."/>
            <person name="Lokyitsang T."/>
            <person name="Lokyitsang Y."/>
            <person name="Lubonja R."/>
            <person name="Lui A."/>
            <person name="MacDonald P."/>
            <person name="Magnisalis V."/>
            <person name="Maru K."/>
            <person name="Matthews C."/>
            <person name="McCusker W."/>
            <person name="McDonough S."/>
            <person name="Mehta T."/>
            <person name="Meldrim J."/>
            <person name="Meneus L."/>
            <person name="Mihai O."/>
            <person name="Mihalev A."/>
            <person name="Mihova T."/>
            <person name="Mittelman R."/>
            <person name="Mlenga V."/>
            <person name="Montmayeur A."/>
            <person name="Mulrain L."/>
            <person name="Navidi A."/>
            <person name="Naylor J."/>
            <person name="Negash T."/>
            <person name="Nguyen T."/>
            <person name="Nguyen N."/>
            <person name="Nicol R."/>
            <person name="Norbu C."/>
            <person name="Norbu N."/>
            <person name="Novod N."/>
            <person name="O'Neill B."/>
            <person name="Osman S."/>
            <person name="Markiewicz E."/>
            <person name="Oyono O.L."/>
            <person name="Patti C."/>
            <person name="Phunkhang P."/>
            <person name="Pierre F."/>
            <person name="Priest M."/>
            <person name="Raghuraman S."/>
            <person name="Rege F."/>
            <person name="Reyes R."/>
            <person name="Rise C."/>
            <person name="Rogov P."/>
            <person name="Ross K."/>
            <person name="Ryan E."/>
            <person name="Settipalli S."/>
            <person name="Shea T."/>
            <person name="Sherpa N."/>
            <person name="Shi L."/>
            <person name="Shih D."/>
            <person name="Sparrow T."/>
            <person name="Spaulding J."/>
            <person name="Stalker J."/>
            <person name="Stange-Thomann N."/>
            <person name="Stavropoulos S."/>
            <person name="Stone C."/>
            <person name="Strader C."/>
            <person name="Tesfaye S."/>
            <person name="Thomson T."/>
            <person name="Thoulutsang Y."/>
            <person name="Thoulutsang D."/>
            <person name="Topham K."/>
            <person name="Topping I."/>
            <person name="Tsamla T."/>
            <person name="Vassiliev H."/>
            <person name="Vo A."/>
            <person name="Wangchuk T."/>
            <person name="Wangdi T."/>
            <person name="Weiand M."/>
            <person name="Wilkinson J."/>
            <person name="Wilson A."/>
            <person name="Yadav S."/>
            <person name="Young G."/>
            <person name="Yu Q."/>
            <person name="Zembek L."/>
            <person name="Zhong D."/>
            <person name="Zimmer A."/>
            <person name="Zwirko Z."/>
            <person name="Jaffe D.B."/>
            <person name="Alvarez P."/>
            <person name="Brockman W."/>
            <person name="Butler J."/>
            <person name="Chin C."/>
            <person name="Gnerre S."/>
            <person name="Grabherr M."/>
            <person name="Kleber M."/>
            <person name="Mauceli E."/>
            <person name="MacCallum I."/>
        </authorList>
    </citation>
    <scope>NUCLEOTIDE SEQUENCE [LARGE SCALE GENOMIC DNA]</scope>
    <source>
        <strain evidence="15">Tucson 14024-0371.13</strain>
    </source>
</reference>
<gene>
    <name evidence="14" type="primary">Dana\GF23629</name>
    <name evidence="14" type="synonym">dana_GLEANR_8414</name>
    <name evidence="14" type="ORF">GF23629</name>
</gene>
<accession>B3M891</accession>
<dbReference type="FunCoup" id="B3M891">
    <property type="interactions" value="44"/>
</dbReference>
<dbReference type="Gene3D" id="2.60.120.620">
    <property type="entry name" value="q2cbj1_9rhob like domain"/>
    <property type="match status" value="2"/>
</dbReference>
<evidence type="ECO:0000256" key="4">
    <source>
        <dbReference type="ARBA" id="ARBA00006511"/>
    </source>
</evidence>
<dbReference type="HOGENOM" id="CLU_024155_2_0_1"/>
<dbReference type="SMART" id="SM00028">
    <property type="entry name" value="TPR"/>
    <property type="match status" value="2"/>
</dbReference>
<dbReference type="PROSITE" id="PS51471">
    <property type="entry name" value="FE2OG_OXY"/>
    <property type="match status" value="1"/>
</dbReference>
<proteinExistence type="inferred from homology"/>
<comment type="function">
    <text evidence="2">Catalyzes the post-translational formation of 4-hydroxyproline in -Xaa-Pro-Gly- sequences in collagens and other proteins.</text>
</comment>
<evidence type="ECO:0000256" key="3">
    <source>
        <dbReference type="ARBA" id="ARBA00004319"/>
    </source>
</evidence>
<evidence type="ECO:0000313" key="15">
    <source>
        <dbReference type="Proteomes" id="UP000007801"/>
    </source>
</evidence>
<keyword evidence="10 14" id="KW-0560">Oxidoreductase</keyword>
<evidence type="ECO:0000256" key="8">
    <source>
        <dbReference type="ARBA" id="ARBA00022896"/>
    </source>
</evidence>
<keyword evidence="6" id="KW-0479">Metal-binding</keyword>
<evidence type="ECO:0000259" key="13">
    <source>
        <dbReference type="PROSITE" id="PS51471"/>
    </source>
</evidence>
<dbReference type="GO" id="GO:0004656">
    <property type="term" value="F:procollagen-proline 4-dioxygenase activity"/>
    <property type="evidence" value="ECO:0007669"/>
    <property type="project" value="UniProtKB-EC"/>
</dbReference>
<evidence type="ECO:0000256" key="2">
    <source>
        <dbReference type="ARBA" id="ARBA00002035"/>
    </source>
</evidence>
<dbReference type="Proteomes" id="UP000007801">
    <property type="component" value="Unassembled WGS sequence"/>
</dbReference>
<dbReference type="SMR" id="B3M891"/>
<organism evidence="14 15">
    <name type="scientific">Drosophila ananassae</name>
    <name type="common">Fruit fly</name>
    <dbReference type="NCBI Taxonomy" id="7217"/>
    <lineage>
        <taxon>Eukaryota</taxon>
        <taxon>Metazoa</taxon>
        <taxon>Ecdysozoa</taxon>
        <taxon>Arthropoda</taxon>
        <taxon>Hexapoda</taxon>
        <taxon>Insecta</taxon>
        <taxon>Pterygota</taxon>
        <taxon>Neoptera</taxon>
        <taxon>Endopterygota</taxon>
        <taxon>Diptera</taxon>
        <taxon>Brachycera</taxon>
        <taxon>Muscomorpha</taxon>
        <taxon>Ephydroidea</taxon>
        <taxon>Drosophilidae</taxon>
        <taxon>Drosophila</taxon>
        <taxon>Sophophora</taxon>
    </lineage>
</organism>
<dbReference type="eggNOG" id="KOG1591">
    <property type="taxonomic scope" value="Eukaryota"/>
</dbReference>
<dbReference type="PANTHER" id="PTHR10869:SF216">
    <property type="entry name" value="PROCOLLAGEN-PROLINE 4-DIOXYGENASE"/>
    <property type="match status" value="1"/>
</dbReference>
<dbReference type="Gene3D" id="1.25.40.10">
    <property type="entry name" value="Tetratricopeptide repeat domain"/>
    <property type="match status" value="2"/>
</dbReference>
<evidence type="ECO:0000256" key="12">
    <source>
        <dbReference type="ARBA" id="ARBA00023180"/>
    </source>
</evidence>
<dbReference type="EMBL" id="CH902618">
    <property type="protein sequence ID" value="EDV41030.2"/>
    <property type="molecule type" value="Genomic_DNA"/>
</dbReference>
<feature type="domain" description="Fe2OG dioxygenase" evidence="13">
    <location>
        <begin position="861"/>
        <end position="969"/>
    </location>
</feature>
<dbReference type="InterPro" id="IPR013547">
    <property type="entry name" value="P4H_N"/>
</dbReference>
<protein>
    <recommendedName>
        <fullName evidence="5">procollagen-proline 4-dioxygenase</fullName>
        <ecNumber evidence="5">1.14.11.2</ecNumber>
    </recommendedName>
</protein>
<evidence type="ECO:0000313" key="14">
    <source>
        <dbReference type="EMBL" id="EDV41030.2"/>
    </source>
</evidence>
<evidence type="ECO:0000256" key="11">
    <source>
        <dbReference type="ARBA" id="ARBA00023004"/>
    </source>
</evidence>
<dbReference type="Gene3D" id="6.10.140.1460">
    <property type="match status" value="2"/>
</dbReference>
<dbReference type="InterPro" id="IPR005123">
    <property type="entry name" value="Oxoglu/Fe-dep_dioxygenase_dom"/>
</dbReference>
<dbReference type="InterPro" id="IPR011990">
    <property type="entry name" value="TPR-like_helical_dom_sf"/>
</dbReference>
<dbReference type="InterPro" id="IPR006620">
    <property type="entry name" value="Pro_4_hyd_alph"/>
</dbReference>
<dbReference type="Pfam" id="PF13640">
    <property type="entry name" value="2OG-FeII_Oxy_3"/>
    <property type="match status" value="1"/>
</dbReference>
<dbReference type="GO" id="GO:0007618">
    <property type="term" value="P:mating"/>
    <property type="evidence" value="ECO:0007669"/>
    <property type="project" value="EnsemblMetazoa"/>
</dbReference>
<keyword evidence="11" id="KW-0408">Iron</keyword>
<dbReference type="SMART" id="SM00702">
    <property type="entry name" value="P4Hc"/>
    <property type="match status" value="2"/>
</dbReference>
<evidence type="ECO:0000256" key="1">
    <source>
        <dbReference type="ARBA" id="ARBA00001961"/>
    </source>
</evidence>
<evidence type="ECO:0000256" key="9">
    <source>
        <dbReference type="ARBA" id="ARBA00022964"/>
    </source>
</evidence>
<comment type="cofactor">
    <cofactor evidence="1">
        <name>L-ascorbate</name>
        <dbReference type="ChEBI" id="CHEBI:38290"/>
    </cofactor>
</comment>
<keyword evidence="15" id="KW-1185">Reference proteome</keyword>
<keyword evidence="8" id="KW-0847">Vitamin C</keyword>
<name>B3M891_DROAN</name>
<dbReference type="FunFam" id="2.60.120.620:FF:000011">
    <property type="entry name" value="Prolyl alpha subunit"/>
    <property type="match status" value="1"/>
</dbReference>
<sequence length="982" mass="113379">MELIKLEQQFIMNLKAYTEKLNEKVTNLQAFIESIDYGVNQSLEEREKYLSNPLNAFSLIRRTHQDLPKWHNYTQQFVGMEELYALDEIIAQSPDENEMKDALQGMNRLEQIYNLEAIELAKGRLLDKKHNIQLSIRDCVALGDDKFKRKDYSKASMWFRAAIKHEPEIHSNLINEVLGDPLDKLHLKYAKATLVYAIIKSNPRQGIKKAEEMADGAIASASLPDLKSLITELLSQSDQAIISDMAQNKTVPTDYELGCRGLFPLKNKLFCQYNFHTTPFLKIAPLKQEILSLDPFISMFHEVLYEYELHGLKEDLKNPIKSKKYKKNITNRFSQRLTDITGLHFSKRDQINIDNYGLENQAEVHYNYKDIGGPVGAILFFISDDVQGGATVFPKLKVSVFPKKGSCLVWYNIKDDGRLDPRTTHSICPVLEGNSLVLTKTFFMATQMTSQTCLLNDLNMLGFFGSLVIFLCFGPNSVWGIEEKSQNASQYYSSTVELLKLLKLEHQFVEVFKNYSEELGGNLKAYLISIKYKENQTISEKVEYISNPLNAYMLLRRTREELPKWLDYFKKILGNDTFKKLDKLVPLLPDVLDLREAMLGLQRIETTYDLRVDDLAYGILQGKQYDIQLSYRDRVAMGHLSFQRRNYQAAAQWYRTACKHDSEDNEEILNKVLGNPTEFLHRQHIKALYVYGISISGDDETEEVALSRIENSLGHVGNQWLQKLIESLHRPNNDVEIMKELYQTKPLVSTFEEGCRGLYQQKMNLFCRYNFTTTPFLRLAPLKLEEINLDPYVVMYHEVLYETEIEELKKQSGHMKNGYADQKNGTMYRAVVARHSWWSDESPTRERINRRIRDMTGLDFPITDTLQVANYGCGTYFKPHFDYTSDGYETPNADALGDRLGTIIFYASDVLQGGATVFPDIKVSITPRKGSSVFWYNLYDDGRPDIRSRHSVCPVINGDRWTLTKWIHIFPQMFIIPCGPRK</sequence>
<evidence type="ECO:0000256" key="6">
    <source>
        <dbReference type="ARBA" id="ARBA00022723"/>
    </source>
</evidence>
<dbReference type="STRING" id="7217.B3M891"/>
<dbReference type="PANTHER" id="PTHR10869">
    <property type="entry name" value="PROLYL 4-HYDROXYLASE ALPHA SUBUNIT"/>
    <property type="match status" value="1"/>
</dbReference>
<dbReference type="InterPro" id="IPR045054">
    <property type="entry name" value="P4HA-like"/>
</dbReference>
<comment type="subcellular location">
    <subcellularLocation>
        <location evidence="3">Endoplasmic reticulum lumen</location>
    </subcellularLocation>
</comment>
<dbReference type="EC" id="1.14.11.2" evidence="5"/>
<dbReference type="InParanoid" id="B3M891"/>
<dbReference type="AlphaFoldDB" id="B3M891"/>
<comment type="similarity">
    <text evidence="4">Belongs to the P4HA family.</text>
</comment>
<keyword evidence="9" id="KW-0223">Dioxygenase</keyword>
<evidence type="ECO:0000256" key="5">
    <source>
        <dbReference type="ARBA" id="ARBA00012269"/>
    </source>
</evidence>
<dbReference type="InterPro" id="IPR044862">
    <property type="entry name" value="Pro_4_hyd_alph_FE2OG_OXY"/>
</dbReference>
<dbReference type="OrthoDB" id="420380at2759"/>
<dbReference type="GO" id="GO:0005788">
    <property type="term" value="C:endoplasmic reticulum lumen"/>
    <property type="evidence" value="ECO:0007669"/>
    <property type="project" value="UniProtKB-SubCell"/>
</dbReference>
<dbReference type="InterPro" id="IPR019734">
    <property type="entry name" value="TPR_rpt"/>
</dbReference>
<dbReference type="GO" id="GO:0031418">
    <property type="term" value="F:L-ascorbic acid binding"/>
    <property type="evidence" value="ECO:0007669"/>
    <property type="project" value="UniProtKB-KW"/>
</dbReference>